<evidence type="ECO:0000256" key="4">
    <source>
        <dbReference type="SAM" id="Phobius"/>
    </source>
</evidence>
<dbReference type="AlphaFoldDB" id="A0A2M7AXK8"/>
<keyword evidence="4" id="KW-1133">Transmembrane helix</keyword>
<dbReference type="GO" id="GO:0000287">
    <property type="term" value="F:magnesium ion binding"/>
    <property type="evidence" value="ECO:0007669"/>
    <property type="project" value="TreeGrafter"/>
</dbReference>
<dbReference type="GO" id="GO:0050897">
    <property type="term" value="F:cobalt ion binding"/>
    <property type="evidence" value="ECO:0007669"/>
    <property type="project" value="TreeGrafter"/>
</dbReference>
<protein>
    <recommendedName>
        <fullName evidence="7">Magnesium transporter CorA</fullName>
    </recommendedName>
</protein>
<evidence type="ECO:0000256" key="3">
    <source>
        <dbReference type="ARBA" id="ARBA00022475"/>
    </source>
</evidence>
<dbReference type="GO" id="GO:0015087">
    <property type="term" value="F:cobalt ion transmembrane transporter activity"/>
    <property type="evidence" value="ECO:0007669"/>
    <property type="project" value="TreeGrafter"/>
</dbReference>
<proteinExistence type="predicted"/>
<keyword evidence="3" id="KW-1003">Cell membrane</keyword>
<accession>A0A2M7AXK8</accession>
<comment type="caution">
    <text evidence="5">The sequence shown here is derived from an EMBL/GenBank/DDBJ whole genome shotgun (WGS) entry which is preliminary data.</text>
</comment>
<organism evidence="5 6">
    <name type="scientific">Candidatus Portnoybacteria bacterium CG06_land_8_20_14_3_00_39_12</name>
    <dbReference type="NCBI Taxonomy" id="1974809"/>
    <lineage>
        <taxon>Bacteria</taxon>
        <taxon>Candidatus Portnoyibacteriota</taxon>
    </lineage>
</organism>
<evidence type="ECO:0008006" key="7">
    <source>
        <dbReference type="Google" id="ProtNLM"/>
    </source>
</evidence>
<dbReference type="InterPro" id="IPR002523">
    <property type="entry name" value="MgTranspt_CorA/ZnTranspt_ZntB"/>
</dbReference>
<evidence type="ECO:0000256" key="2">
    <source>
        <dbReference type="ARBA" id="ARBA00022448"/>
    </source>
</evidence>
<comment type="subcellular location">
    <subcellularLocation>
        <location evidence="1">Cell membrane</location>
        <topology evidence="1">Multi-pass membrane protein</topology>
    </subcellularLocation>
</comment>
<feature type="transmembrane region" description="Helical" evidence="4">
    <location>
        <begin position="284"/>
        <end position="303"/>
    </location>
</feature>
<reference evidence="6" key="1">
    <citation type="submission" date="2017-09" db="EMBL/GenBank/DDBJ databases">
        <title>Depth-based differentiation of microbial function through sediment-hosted aquifers and enrichment of novel symbionts in the deep terrestrial subsurface.</title>
        <authorList>
            <person name="Probst A.J."/>
            <person name="Ladd B."/>
            <person name="Jarett J.K."/>
            <person name="Geller-Mcgrath D.E."/>
            <person name="Sieber C.M.K."/>
            <person name="Emerson J.B."/>
            <person name="Anantharaman K."/>
            <person name="Thomas B.C."/>
            <person name="Malmstrom R."/>
            <person name="Stieglmeier M."/>
            <person name="Klingl A."/>
            <person name="Woyke T."/>
            <person name="Ryan C.M."/>
            <person name="Banfield J.F."/>
        </authorList>
    </citation>
    <scope>NUCLEOTIDE SEQUENCE [LARGE SCALE GENOMIC DNA]</scope>
</reference>
<keyword evidence="4" id="KW-0812">Transmembrane</keyword>
<evidence type="ECO:0000313" key="5">
    <source>
        <dbReference type="EMBL" id="PIU75352.1"/>
    </source>
</evidence>
<dbReference type="Gene3D" id="3.30.460.20">
    <property type="entry name" value="CorA soluble domain-like"/>
    <property type="match status" value="1"/>
</dbReference>
<keyword evidence="4" id="KW-0472">Membrane</keyword>
<evidence type="ECO:0000256" key="1">
    <source>
        <dbReference type="ARBA" id="ARBA00004651"/>
    </source>
</evidence>
<dbReference type="Gene3D" id="1.20.58.340">
    <property type="entry name" value="Magnesium transport protein CorA, transmembrane region"/>
    <property type="match status" value="1"/>
</dbReference>
<dbReference type="PANTHER" id="PTHR46494">
    <property type="entry name" value="CORA FAMILY METAL ION TRANSPORTER (EUROFUNG)"/>
    <property type="match status" value="1"/>
</dbReference>
<dbReference type="PANTHER" id="PTHR46494:SF1">
    <property type="entry name" value="CORA FAMILY METAL ION TRANSPORTER (EUROFUNG)"/>
    <property type="match status" value="1"/>
</dbReference>
<dbReference type="GO" id="GO:0015095">
    <property type="term" value="F:magnesium ion transmembrane transporter activity"/>
    <property type="evidence" value="ECO:0007669"/>
    <property type="project" value="TreeGrafter"/>
</dbReference>
<sequence length="309" mass="36454">MLDQLTTTQHMRTIKTKKVSWIDIDKPDSEDIVFLKKYFDFDPIILKEYLKRNKQTKIEKHKNYLFLILYFPIFDRQAKKAHPAEIDFFITKDRIVTGHYDEIMPFEDLIQRLALSNSLKKQYLLSSSHLLLNLINLLFDACQPMLDHIQSNIEKIDNQSFNDNEAKLLNEIAIVKRDINNLRLIIRPQHHILKIITSRLTRFFKSFPKILAQETMSSYLRVWHRLEIHKQTIEAIENTNTNLLSFKMNRKVNIATVVSALLLPLFFITSFFNCINPTNFTLRLMTILLLATGIIISVVFIILHKQKKL</sequence>
<dbReference type="SUPFAM" id="SSF143865">
    <property type="entry name" value="CorA soluble domain-like"/>
    <property type="match status" value="1"/>
</dbReference>
<feature type="transmembrane region" description="Helical" evidence="4">
    <location>
        <begin position="252"/>
        <end position="272"/>
    </location>
</feature>
<dbReference type="EMBL" id="PEVY01000026">
    <property type="protein sequence ID" value="PIU75352.1"/>
    <property type="molecule type" value="Genomic_DNA"/>
</dbReference>
<evidence type="ECO:0000313" key="6">
    <source>
        <dbReference type="Proteomes" id="UP000228775"/>
    </source>
</evidence>
<keyword evidence="2" id="KW-0813">Transport</keyword>
<gene>
    <name evidence="5" type="ORF">COS76_01210</name>
</gene>
<dbReference type="GO" id="GO:0005886">
    <property type="term" value="C:plasma membrane"/>
    <property type="evidence" value="ECO:0007669"/>
    <property type="project" value="UniProtKB-SubCell"/>
</dbReference>
<dbReference type="Pfam" id="PF01544">
    <property type="entry name" value="CorA"/>
    <property type="match status" value="1"/>
</dbReference>
<dbReference type="Proteomes" id="UP000228775">
    <property type="component" value="Unassembled WGS sequence"/>
</dbReference>
<dbReference type="InterPro" id="IPR045861">
    <property type="entry name" value="CorA_cytoplasmic_dom"/>
</dbReference>
<name>A0A2M7AXK8_9BACT</name>